<dbReference type="Proteomes" id="UP001060215">
    <property type="component" value="Chromosome 1"/>
</dbReference>
<accession>A0ACC0IYK5</accession>
<proteinExistence type="predicted"/>
<keyword evidence="1" id="KW-0812">Transmembrane</keyword>
<keyword evidence="1" id="KW-0472">Membrane</keyword>
<sequence>MAVKGDIVQRLRLAQQNPKHLDALGGAFYICCVDRVELVGEDQYRKLDREFLQAVGASFYMSRIPEGWKFGAFDIARHNHQIVHVFVVAGALAHSAATLLAMNWCWGLPNCE</sequence>
<name>A0ACC0IYK5_9ERIC</name>
<organism evidence="1 2">
    <name type="scientific">Camellia lanceoleosa</name>
    <dbReference type="NCBI Taxonomy" id="1840588"/>
    <lineage>
        <taxon>Eukaryota</taxon>
        <taxon>Viridiplantae</taxon>
        <taxon>Streptophyta</taxon>
        <taxon>Embryophyta</taxon>
        <taxon>Tracheophyta</taxon>
        <taxon>Spermatophyta</taxon>
        <taxon>Magnoliopsida</taxon>
        <taxon>eudicotyledons</taxon>
        <taxon>Gunneridae</taxon>
        <taxon>Pentapetalae</taxon>
        <taxon>asterids</taxon>
        <taxon>Ericales</taxon>
        <taxon>Theaceae</taxon>
        <taxon>Camellia</taxon>
    </lineage>
</organism>
<comment type="caution">
    <text evidence="1">The sequence shown here is derived from an EMBL/GenBank/DDBJ whole genome shotgun (WGS) entry which is preliminary data.</text>
</comment>
<dbReference type="EMBL" id="CM045758">
    <property type="protein sequence ID" value="KAI8029775.1"/>
    <property type="molecule type" value="Genomic_DNA"/>
</dbReference>
<keyword evidence="2" id="KW-1185">Reference proteome</keyword>
<gene>
    <name evidence="1" type="ORF">LOK49_LG01G01530</name>
</gene>
<protein>
    <submittedName>
        <fullName evidence="1">Heptahelical transmembrane protein 2</fullName>
    </submittedName>
</protein>
<reference evidence="1 2" key="1">
    <citation type="journal article" date="2022" name="Plant J.">
        <title>Chromosome-level genome of Camellia lanceoleosa provides a valuable resource for understanding genome evolution and self-incompatibility.</title>
        <authorList>
            <person name="Gong W."/>
            <person name="Xiao S."/>
            <person name="Wang L."/>
            <person name="Liao Z."/>
            <person name="Chang Y."/>
            <person name="Mo W."/>
            <person name="Hu G."/>
            <person name="Li W."/>
            <person name="Zhao G."/>
            <person name="Zhu H."/>
            <person name="Hu X."/>
            <person name="Ji K."/>
            <person name="Xiang X."/>
            <person name="Song Q."/>
            <person name="Yuan D."/>
            <person name="Jin S."/>
            <person name="Zhang L."/>
        </authorList>
    </citation>
    <scope>NUCLEOTIDE SEQUENCE [LARGE SCALE GENOMIC DNA]</scope>
    <source>
        <strain evidence="1">SQ_2022a</strain>
    </source>
</reference>
<evidence type="ECO:0000313" key="2">
    <source>
        <dbReference type="Proteomes" id="UP001060215"/>
    </source>
</evidence>
<evidence type="ECO:0000313" key="1">
    <source>
        <dbReference type="EMBL" id="KAI8029775.1"/>
    </source>
</evidence>